<name>A0A0C3P4D9_PISTI</name>
<dbReference type="InParanoid" id="A0A0C3P4D9"/>
<proteinExistence type="predicted"/>
<accession>A0A0C3P4D9</accession>
<organism evidence="1 2">
    <name type="scientific">Pisolithus tinctorius Marx 270</name>
    <dbReference type="NCBI Taxonomy" id="870435"/>
    <lineage>
        <taxon>Eukaryota</taxon>
        <taxon>Fungi</taxon>
        <taxon>Dikarya</taxon>
        <taxon>Basidiomycota</taxon>
        <taxon>Agaricomycotina</taxon>
        <taxon>Agaricomycetes</taxon>
        <taxon>Agaricomycetidae</taxon>
        <taxon>Boletales</taxon>
        <taxon>Sclerodermatineae</taxon>
        <taxon>Pisolithaceae</taxon>
        <taxon>Pisolithus</taxon>
    </lineage>
</organism>
<dbReference type="Proteomes" id="UP000054217">
    <property type="component" value="Unassembled WGS sequence"/>
</dbReference>
<dbReference type="EMBL" id="KN831983">
    <property type="protein sequence ID" value="KIO02139.1"/>
    <property type="molecule type" value="Genomic_DNA"/>
</dbReference>
<sequence>MLVQGVHSSHYAPSVAALYLPQTVYSTITSHTQYAIKFLRPKCIGTLAYSSFAQDPATDLKEYVAPAEQQLLEKLYFAQLNIEDTWN</sequence>
<keyword evidence="2" id="KW-1185">Reference proteome</keyword>
<dbReference type="HOGENOM" id="CLU_2484239_0_0_1"/>
<protein>
    <submittedName>
        <fullName evidence="1">Uncharacterized protein</fullName>
    </submittedName>
</protein>
<reference evidence="2" key="2">
    <citation type="submission" date="2015-01" db="EMBL/GenBank/DDBJ databases">
        <title>Evolutionary Origins and Diversification of the Mycorrhizal Mutualists.</title>
        <authorList>
            <consortium name="DOE Joint Genome Institute"/>
            <consortium name="Mycorrhizal Genomics Consortium"/>
            <person name="Kohler A."/>
            <person name="Kuo A."/>
            <person name="Nagy L.G."/>
            <person name="Floudas D."/>
            <person name="Copeland A."/>
            <person name="Barry K.W."/>
            <person name="Cichocki N."/>
            <person name="Veneault-Fourrey C."/>
            <person name="LaButti K."/>
            <person name="Lindquist E.A."/>
            <person name="Lipzen A."/>
            <person name="Lundell T."/>
            <person name="Morin E."/>
            <person name="Murat C."/>
            <person name="Riley R."/>
            <person name="Ohm R."/>
            <person name="Sun H."/>
            <person name="Tunlid A."/>
            <person name="Henrissat B."/>
            <person name="Grigoriev I.V."/>
            <person name="Hibbett D.S."/>
            <person name="Martin F."/>
        </authorList>
    </citation>
    <scope>NUCLEOTIDE SEQUENCE [LARGE SCALE GENOMIC DNA]</scope>
    <source>
        <strain evidence="2">Marx 270</strain>
    </source>
</reference>
<dbReference type="AlphaFoldDB" id="A0A0C3P4D9"/>
<evidence type="ECO:0000313" key="1">
    <source>
        <dbReference type="EMBL" id="KIO02139.1"/>
    </source>
</evidence>
<evidence type="ECO:0000313" key="2">
    <source>
        <dbReference type="Proteomes" id="UP000054217"/>
    </source>
</evidence>
<gene>
    <name evidence="1" type="ORF">M404DRAFT_713858</name>
</gene>
<reference evidence="1 2" key="1">
    <citation type="submission" date="2014-04" db="EMBL/GenBank/DDBJ databases">
        <authorList>
            <consortium name="DOE Joint Genome Institute"/>
            <person name="Kuo A."/>
            <person name="Kohler A."/>
            <person name="Costa M.D."/>
            <person name="Nagy L.G."/>
            <person name="Floudas D."/>
            <person name="Copeland A."/>
            <person name="Barry K.W."/>
            <person name="Cichocki N."/>
            <person name="Veneault-Fourrey C."/>
            <person name="LaButti K."/>
            <person name="Lindquist E.A."/>
            <person name="Lipzen A."/>
            <person name="Lundell T."/>
            <person name="Morin E."/>
            <person name="Murat C."/>
            <person name="Sun H."/>
            <person name="Tunlid A."/>
            <person name="Henrissat B."/>
            <person name="Grigoriev I.V."/>
            <person name="Hibbett D.S."/>
            <person name="Martin F."/>
            <person name="Nordberg H.P."/>
            <person name="Cantor M.N."/>
            <person name="Hua S.X."/>
        </authorList>
    </citation>
    <scope>NUCLEOTIDE SEQUENCE [LARGE SCALE GENOMIC DNA]</scope>
    <source>
        <strain evidence="1 2">Marx 270</strain>
    </source>
</reference>